<dbReference type="VEuPathDB" id="FungiDB:H257_09318"/>
<gene>
    <name evidence="1" type="ORF">H257_09318</name>
    <name evidence="2" type="ORF">H257_09320</name>
</gene>
<accession>W4GB17</accession>
<sequence length="107" mass="11593">MSQATRSWVWTRWWQGVTPPAKLLHTVPQMLLVVITFSQVDQLNITIATGITQATIFLLAMPLAVHVVGDTNLGMFTATSMGYALSPVTLCLDAPLIDLLDKPGATV</sequence>
<evidence type="ECO:0000313" key="2">
    <source>
        <dbReference type="EMBL" id="ETV76882.1"/>
    </source>
</evidence>
<dbReference type="RefSeq" id="XP_009833794.1">
    <property type="nucleotide sequence ID" value="XM_009835492.1"/>
</dbReference>
<dbReference type="EMBL" id="KI913135">
    <property type="protein sequence ID" value="ETV76882.1"/>
    <property type="molecule type" value="Genomic_DNA"/>
</dbReference>
<dbReference type="AlphaFoldDB" id="W4GB17"/>
<dbReference type="GeneID" id="20811316"/>
<organism evidence="2">
    <name type="scientific">Aphanomyces astaci</name>
    <name type="common">Crayfish plague agent</name>
    <dbReference type="NCBI Taxonomy" id="112090"/>
    <lineage>
        <taxon>Eukaryota</taxon>
        <taxon>Sar</taxon>
        <taxon>Stramenopiles</taxon>
        <taxon>Oomycota</taxon>
        <taxon>Saprolegniomycetes</taxon>
        <taxon>Saprolegniales</taxon>
        <taxon>Verrucalvaceae</taxon>
        <taxon>Aphanomyces</taxon>
    </lineage>
</organism>
<protein>
    <submittedName>
        <fullName evidence="2">Uncharacterized protein</fullName>
    </submittedName>
</protein>
<name>W4GB17_APHAT</name>
<dbReference type="GeneID" id="20811314"/>
<reference evidence="2" key="1">
    <citation type="submission" date="2013-12" db="EMBL/GenBank/DDBJ databases">
        <title>The Genome Sequence of Aphanomyces astaci APO3.</title>
        <authorList>
            <consortium name="The Broad Institute Genomics Platform"/>
            <person name="Russ C."/>
            <person name="Tyler B."/>
            <person name="van West P."/>
            <person name="Dieguez-Uribeondo J."/>
            <person name="Young S.K."/>
            <person name="Zeng Q."/>
            <person name="Gargeya S."/>
            <person name="Fitzgerald M."/>
            <person name="Abouelleil A."/>
            <person name="Alvarado L."/>
            <person name="Chapman S.B."/>
            <person name="Gainer-Dewar J."/>
            <person name="Goldberg J."/>
            <person name="Griggs A."/>
            <person name="Gujja S."/>
            <person name="Hansen M."/>
            <person name="Howarth C."/>
            <person name="Imamovic A."/>
            <person name="Ireland A."/>
            <person name="Larimer J."/>
            <person name="McCowan C."/>
            <person name="Murphy C."/>
            <person name="Pearson M."/>
            <person name="Poon T.W."/>
            <person name="Priest M."/>
            <person name="Roberts A."/>
            <person name="Saif S."/>
            <person name="Shea T."/>
            <person name="Sykes S."/>
            <person name="Wortman J."/>
            <person name="Nusbaum C."/>
            <person name="Birren B."/>
        </authorList>
    </citation>
    <scope>NUCLEOTIDE SEQUENCE [LARGE SCALE GENOMIC DNA]</scope>
    <source>
        <strain evidence="2">APO3</strain>
    </source>
</reference>
<dbReference type="VEuPathDB" id="FungiDB:H257_09320"/>
<proteinExistence type="predicted"/>
<evidence type="ECO:0000313" key="1">
    <source>
        <dbReference type="EMBL" id="ETV76880.1"/>
    </source>
</evidence>
<dbReference type="EMBL" id="KI913135">
    <property type="protein sequence ID" value="ETV76880.1"/>
    <property type="molecule type" value="Genomic_DNA"/>
</dbReference>
<dbReference type="RefSeq" id="XP_009833792.1">
    <property type="nucleotide sequence ID" value="XM_009835490.1"/>
</dbReference>